<dbReference type="Pfam" id="PF13524">
    <property type="entry name" value="Glyco_trans_1_2"/>
    <property type="match status" value="1"/>
</dbReference>
<evidence type="ECO:0000259" key="3">
    <source>
        <dbReference type="Pfam" id="PF13524"/>
    </source>
</evidence>
<dbReference type="InterPro" id="IPR029044">
    <property type="entry name" value="Nucleotide-diphossugar_trans"/>
</dbReference>
<evidence type="ECO:0000259" key="2">
    <source>
        <dbReference type="Pfam" id="PF00535"/>
    </source>
</evidence>
<dbReference type="AlphaFoldDB" id="A0AB38DVC7"/>
<dbReference type="SUPFAM" id="SSF53448">
    <property type="entry name" value="Nucleotide-diphospho-sugar transferases"/>
    <property type="match status" value="1"/>
</dbReference>
<organism evidence="5 7">
    <name type="scientific">Neisseria zoodegmatis</name>
    <dbReference type="NCBI Taxonomy" id="326523"/>
    <lineage>
        <taxon>Bacteria</taxon>
        <taxon>Pseudomonadati</taxon>
        <taxon>Pseudomonadota</taxon>
        <taxon>Betaproteobacteria</taxon>
        <taxon>Neisseriales</taxon>
        <taxon>Neisseriaceae</taxon>
        <taxon>Neisseria</taxon>
    </lineage>
</organism>
<dbReference type="RefSeq" id="WP_085363481.1">
    <property type="nucleotide sequence ID" value="NZ_LT906434.1"/>
</dbReference>
<feature type="coiled-coil region" evidence="1">
    <location>
        <begin position="298"/>
        <end position="343"/>
    </location>
</feature>
<dbReference type="EMBL" id="MTBM01000006">
    <property type="protein sequence ID" value="OSI10201.1"/>
    <property type="molecule type" value="Genomic_DNA"/>
</dbReference>
<evidence type="ECO:0000313" key="6">
    <source>
        <dbReference type="Proteomes" id="UP000193466"/>
    </source>
</evidence>
<dbReference type="PANTHER" id="PTHR43685">
    <property type="entry name" value="GLYCOSYLTRANSFERASE"/>
    <property type="match status" value="1"/>
</dbReference>
<dbReference type="Gene3D" id="3.90.550.10">
    <property type="entry name" value="Spore Coat Polysaccharide Biosynthesis Protein SpsA, Chain A"/>
    <property type="match status" value="1"/>
</dbReference>
<name>A0AB38DVC7_9NEIS</name>
<reference evidence="5 7" key="2">
    <citation type="submission" date="2017-06" db="EMBL/GenBank/DDBJ databases">
        <authorList>
            <consortium name="Pathogen Informatics"/>
        </authorList>
    </citation>
    <scope>NUCLEOTIDE SEQUENCE [LARGE SCALE GENOMIC DNA]</scope>
    <source>
        <strain evidence="5 7">NCTC12230</strain>
    </source>
</reference>
<dbReference type="InterPro" id="IPR055259">
    <property type="entry name" value="YkvP/CgeB_Glyco_trans-like"/>
</dbReference>
<gene>
    <name evidence="4" type="ORF">BWD10_05735</name>
    <name evidence="5" type="ORF">SAMEA4504057_02344</name>
</gene>
<accession>A0AB38DVC7</accession>
<dbReference type="SUPFAM" id="SSF53756">
    <property type="entry name" value="UDP-Glycosyltransferase/glycogen phosphorylase"/>
    <property type="match status" value="1"/>
</dbReference>
<feature type="domain" description="Spore protein YkvP/CgeB glycosyl transferase-like" evidence="3">
    <location>
        <begin position="603"/>
        <end position="727"/>
    </location>
</feature>
<evidence type="ECO:0000313" key="5">
    <source>
        <dbReference type="EMBL" id="SNU80802.1"/>
    </source>
</evidence>
<evidence type="ECO:0000313" key="7">
    <source>
        <dbReference type="Proteomes" id="UP000215033"/>
    </source>
</evidence>
<keyword evidence="1" id="KW-0175">Coiled coil</keyword>
<dbReference type="EMBL" id="LT906434">
    <property type="protein sequence ID" value="SNU80802.1"/>
    <property type="molecule type" value="Genomic_DNA"/>
</dbReference>
<dbReference type="KEGG" id="nzo:SAMEA4504057_2344"/>
<dbReference type="InterPro" id="IPR046237">
    <property type="entry name" value="DUF6270"/>
</dbReference>
<evidence type="ECO:0000313" key="4">
    <source>
        <dbReference type="EMBL" id="OSI10201.1"/>
    </source>
</evidence>
<dbReference type="Gene3D" id="3.40.50.2000">
    <property type="entry name" value="Glycogen Phosphorylase B"/>
    <property type="match status" value="1"/>
</dbReference>
<dbReference type="InterPro" id="IPR050834">
    <property type="entry name" value="Glycosyltransf_2"/>
</dbReference>
<protein>
    <submittedName>
        <fullName evidence="5">Glycosyl transferase</fullName>
    </submittedName>
</protein>
<dbReference type="Pfam" id="PF19786">
    <property type="entry name" value="DUF6270"/>
    <property type="match status" value="1"/>
</dbReference>
<feature type="domain" description="Glycosyltransferase 2-like" evidence="2">
    <location>
        <begin position="743"/>
        <end position="856"/>
    </location>
</feature>
<dbReference type="InterPro" id="IPR001173">
    <property type="entry name" value="Glyco_trans_2-like"/>
</dbReference>
<dbReference type="GO" id="GO:0016740">
    <property type="term" value="F:transferase activity"/>
    <property type="evidence" value="ECO:0007669"/>
    <property type="project" value="UniProtKB-KW"/>
</dbReference>
<dbReference type="CDD" id="cd00761">
    <property type="entry name" value="Glyco_tranf_GTA_type"/>
    <property type="match status" value="1"/>
</dbReference>
<keyword evidence="5" id="KW-0808">Transferase</keyword>
<sequence length="970" mass="112497">MNILIFGSCVTRDAFTFDKADAFKLVRYFARSSLATAFNSVKVEDSYTEQLKSPFQRKIVHADFCKEFTNELVDKQYDYLILDFIDDRYDLFKFSDGGKVLLTAELKQTDFLKRNQDKGRIVSGWSEEWFQEWQKGCLQFIKKAQEHNLLPKILLNKVYWTPQLTNGEIFYDETKVIQANNFLERQYGFIEKFLNHNNTLNYTSDVLYANKGHMWGLSPFHYIDELYLLMLDQLKDDSLRAEIRNERISASSGVEVVANTLTNQPLSNMKQSFSNELHTIKEQLSYIRKNSRQQLQLTQQLQDKSTQYEQTIHELTKNLEKVKAELNAANQKIQQTKQQLENTLSFKLGYTLIHSTKSFGNFISLPGDLIKLMSYAKSKKENKNLPSIKKAVKSNSFPKVDSQFKKQYGIRFISILDEISHTSFESEFQLFQLNKTTFEAQIKGSSSSGFLIESCWKGNFGAWEYAFTSPNLQHQNAQNLLKALDIAKERNFPIVFWNKEDPMHYEKFLPIASKCDVIFTTDSNKVKDYQRDVPNAKVDTLLFAANINICNPANRFRKEHENICFAGSYYGVGHDDRKKQMDALLPTIIKFQGAIYDRMSQTGNERYAYPRKYRKFIRPAVPFREIVDIYKQFKIFLNVNTITDSPTMMSRRVYELLACGTPVISTPSMAIDEQFKGIVQVAKNAKEANKIAKRLLENEWEWLRISHLGYREIMLKHTYEHRAVQIANSLGKNIQQEKPLASIVVASNRPHFIDRIVQNLSQQVYPNVEVIVIAQKYTDEQLAELERKLNNSGKTFKSIQIVRNDSEDTLGKRLNQGISLSKGEYIAKFDDDDFYFPSYLQDMLIPFKFGDYGIVGKKEIFIYLEGQNKTFVRYKGQRHMETDFLTGATLVFSRKALAQLSFGDLNRGEDSNILEQAKKLKIKTYVADPFNFVVYRSKELSNHTWQVEDKFFTDKGVFIGEGLAEDTVKL</sequence>
<dbReference type="Proteomes" id="UP000193466">
    <property type="component" value="Unassembled WGS sequence"/>
</dbReference>
<evidence type="ECO:0000256" key="1">
    <source>
        <dbReference type="SAM" id="Coils"/>
    </source>
</evidence>
<keyword evidence="6" id="KW-1185">Reference proteome</keyword>
<reference evidence="4 6" key="1">
    <citation type="submission" date="2017-01" db="EMBL/GenBank/DDBJ databases">
        <authorList>
            <person name="Wolfgang W.J."/>
            <person name="Cole J."/>
            <person name="Wroblewski D."/>
            <person name="Mcginnis J."/>
            <person name="Musser K.A."/>
        </authorList>
    </citation>
    <scope>NUCLEOTIDE SEQUENCE [LARGE SCALE GENOMIC DNA]</scope>
    <source>
        <strain evidence="4 6">DSM 21643</strain>
    </source>
</reference>
<dbReference type="Pfam" id="PF00535">
    <property type="entry name" value="Glycos_transf_2"/>
    <property type="match status" value="1"/>
</dbReference>
<dbReference type="Proteomes" id="UP000215033">
    <property type="component" value="Chromosome 1"/>
</dbReference>
<proteinExistence type="predicted"/>
<dbReference type="PANTHER" id="PTHR43685:SF11">
    <property type="entry name" value="GLYCOSYLTRANSFERASE TAGX-RELATED"/>
    <property type="match status" value="1"/>
</dbReference>